<dbReference type="AlphaFoldDB" id="A0A7G9ZCR9"/>
<reference evidence="1" key="1">
    <citation type="submission" date="2020-06" db="EMBL/GenBank/DDBJ databases">
        <title>Unique genomic features of the anaerobic methanotrophic archaea.</title>
        <authorList>
            <person name="Chadwick G.L."/>
            <person name="Skennerton C.T."/>
            <person name="Laso-Perez R."/>
            <person name="Leu A.O."/>
            <person name="Speth D.R."/>
            <person name="Yu H."/>
            <person name="Morgan-Lang C."/>
            <person name="Hatzenpichler R."/>
            <person name="Goudeau D."/>
            <person name="Malmstrom R."/>
            <person name="Brazelton W.J."/>
            <person name="Woyke T."/>
            <person name="Hallam S.J."/>
            <person name="Tyson G.W."/>
            <person name="Wegener G."/>
            <person name="Boetius A."/>
            <person name="Orphan V."/>
        </authorList>
    </citation>
    <scope>NUCLEOTIDE SEQUENCE</scope>
</reference>
<organism evidence="1">
    <name type="scientific">Candidatus Methanophaga sp. ANME-1 ERB7</name>
    <dbReference type="NCBI Taxonomy" id="2759913"/>
    <lineage>
        <taxon>Archaea</taxon>
        <taxon>Methanobacteriati</taxon>
        <taxon>Methanobacteriota</taxon>
        <taxon>Stenosarchaea group</taxon>
        <taxon>Methanomicrobia</taxon>
        <taxon>Candidatus Methanophagales</taxon>
        <taxon>Candidatus Methanophagaceae</taxon>
        <taxon>Candidatus Methanophaga</taxon>
    </lineage>
</organism>
<dbReference type="EMBL" id="MT631712">
    <property type="protein sequence ID" value="QNO58053.1"/>
    <property type="molecule type" value="Genomic_DNA"/>
</dbReference>
<evidence type="ECO:0000313" key="1">
    <source>
        <dbReference type="EMBL" id="QNO58053.1"/>
    </source>
</evidence>
<protein>
    <submittedName>
        <fullName evidence="1">Uncharacterized protein</fullName>
    </submittedName>
</protein>
<accession>A0A7G9ZCR9</accession>
<sequence>MLSIVKASKNRTPYILIDPCEILFPFVRVNLWVNQAICPIINVLDYSNIEKGIVGTKKYLGCTRIYVVPFGCGEIGACTKEVEK</sequence>
<name>A0A7G9ZCR9_9EURY</name>
<proteinExistence type="predicted"/>
<gene>
    <name evidence="1" type="ORF">BLAHKPKO_00017</name>
</gene>